<reference evidence="1" key="1">
    <citation type="submission" date="2018-02" db="EMBL/GenBank/DDBJ databases">
        <authorList>
            <person name="Cohen D.B."/>
            <person name="Kent A.D."/>
        </authorList>
    </citation>
    <scope>NUCLEOTIDE SEQUENCE</scope>
</reference>
<accession>A0A2N9GPE2</accession>
<dbReference type="EMBL" id="OIVN01002170">
    <property type="protein sequence ID" value="SPD01211.1"/>
    <property type="molecule type" value="Genomic_DNA"/>
</dbReference>
<organism evidence="1">
    <name type="scientific">Fagus sylvatica</name>
    <name type="common">Beechnut</name>
    <dbReference type="NCBI Taxonomy" id="28930"/>
    <lineage>
        <taxon>Eukaryota</taxon>
        <taxon>Viridiplantae</taxon>
        <taxon>Streptophyta</taxon>
        <taxon>Embryophyta</taxon>
        <taxon>Tracheophyta</taxon>
        <taxon>Spermatophyta</taxon>
        <taxon>Magnoliopsida</taxon>
        <taxon>eudicotyledons</taxon>
        <taxon>Gunneridae</taxon>
        <taxon>Pentapetalae</taxon>
        <taxon>rosids</taxon>
        <taxon>fabids</taxon>
        <taxon>Fagales</taxon>
        <taxon>Fagaceae</taxon>
        <taxon>Fagus</taxon>
    </lineage>
</organism>
<sequence>MARISAQWLGFWLEVDLGVAWLDHGSMARIAAQWLEARILKWSWLGIFSSVTRWLGSISAH</sequence>
<proteinExistence type="predicted"/>
<protein>
    <submittedName>
        <fullName evidence="1">Uncharacterized protein</fullName>
    </submittedName>
</protein>
<gene>
    <name evidence="1" type="ORF">FSB_LOCUS29093</name>
</gene>
<name>A0A2N9GPE2_FAGSY</name>
<dbReference type="AlphaFoldDB" id="A0A2N9GPE2"/>
<evidence type="ECO:0000313" key="1">
    <source>
        <dbReference type="EMBL" id="SPD01211.1"/>
    </source>
</evidence>